<organism evidence="2 3">
    <name type="scientific">Iodidimonas muriae</name>
    <dbReference type="NCBI Taxonomy" id="261467"/>
    <lineage>
        <taxon>Bacteria</taxon>
        <taxon>Pseudomonadati</taxon>
        <taxon>Pseudomonadota</taxon>
        <taxon>Alphaproteobacteria</taxon>
        <taxon>Iodidimonadales</taxon>
        <taxon>Iodidimonadaceae</taxon>
        <taxon>Iodidimonas</taxon>
    </lineage>
</organism>
<gene>
    <name evidence="2" type="ORF">GCM10007972_08760</name>
</gene>
<dbReference type="Pfam" id="PF01636">
    <property type="entry name" value="APH"/>
    <property type="match status" value="1"/>
</dbReference>
<evidence type="ECO:0000313" key="3">
    <source>
        <dbReference type="Proteomes" id="UP000602381"/>
    </source>
</evidence>
<dbReference type="InterPro" id="IPR002575">
    <property type="entry name" value="Aminoglycoside_PTrfase"/>
</dbReference>
<dbReference type="EMBL" id="BMOV01000002">
    <property type="protein sequence ID" value="GGO08417.1"/>
    <property type="molecule type" value="Genomic_DNA"/>
</dbReference>
<reference evidence="3" key="1">
    <citation type="journal article" date="2019" name="Int. J. Syst. Evol. Microbiol.">
        <title>The Global Catalogue of Microorganisms (GCM) 10K type strain sequencing project: providing services to taxonomists for standard genome sequencing and annotation.</title>
        <authorList>
            <consortium name="The Broad Institute Genomics Platform"/>
            <consortium name="The Broad Institute Genome Sequencing Center for Infectious Disease"/>
            <person name="Wu L."/>
            <person name="Ma J."/>
        </authorList>
    </citation>
    <scope>NUCLEOTIDE SEQUENCE [LARGE SCALE GENOMIC DNA]</scope>
    <source>
        <strain evidence="3">JCM 17843</strain>
    </source>
</reference>
<feature type="domain" description="Aminoglycoside phosphotransferase" evidence="1">
    <location>
        <begin position="23"/>
        <end position="268"/>
    </location>
</feature>
<dbReference type="Proteomes" id="UP000602381">
    <property type="component" value="Unassembled WGS sequence"/>
</dbReference>
<proteinExistence type="predicted"/>
<accession>A0ABQ2LAI4</accession>
<dbReference type="SUPFAM" id="SSF56112">
    <property type="entry name" value="Protein kinase-like (PK-like)"/>
    <property type="match status" value="1"/>
</dbReference>
<sequence length="355" mass="40083">MSREQALLTFLDRAGWGDASRHPIPGDASFRRYERLVRGDRCAILMDAPPPQEDVRPFLAILGQLRRFGYSAPAALSCVVNDGFLLLEDLGDQSFNQVIQARADLETPLYEAAVDLLVDLHNRPVAARLPVVDQVADQVADQVPDHSMPPYDAALLMREVTLLTDWYLPAFLPDLPDVQKAVSDWQALWDILFCRLDSRNPVLVLRDYHADNLMWLPHRNGLAKVGLLDFQDAVHGHRAYDLVSLLQDARRDVSPPLEAAMIARYLAGQRLRGTPLDETAFHRDYAILGAQRAAKIIGIFTRLSKRDGKDRYLAFLPRMWGLLERNLAAHDCDALEAWLDRTIPKPTRSRTRPNG</sequence>
<evidence type="ECO:0000259" key="1">
    <source>
        <dbReference type="Pfam" id="PF01636"/>
    </source>
</evidence>
<name>A0ABQ2LAI4_9PROT</name>
<protein>
    <submittedName>
        <fullName evidence="2">Aminoglycoside phosphotransferase</fullName>
    </submittedName>
</protein>
<dbReference type="Gene3D" id="3.90.1200.10">
    <property type="match status" value="1"/>
</dbReference>
<dbReference type="Gene3D" id="3.30.200.20">
    <property type="entry name" value="Phosphorylase Kinase, domain 1"/>
    <property type="match status" value="1"/>
</dbReference>
<comment type="caution">
    <text evidence="2">The sequence shown here is derived from an EMBL/GenBank/DDBJ whole genome shotgun (WGS) entry which is preliminary data.</text>
</comment>
<dbReference type="InterPro" id="IPR011009">
    <property type="entry name" value="Kinase-like_dom_sf"/>
</dbReference>
<evidence type="ECO:0000313" key="2">
    <source>
        <dbReference type="EMBL" id="GGO08417.1"/>
    </source>
</evidence>
<dbReference type="RefSeq" id="WP_150004421.1">
    <property type="nucleotide sequence ID" value="NZ_BMOV01000002.1"/>
</dbReference>
<keyword evidence="3" id="KW-1185">Reference proteome</keyword>